<dbReference type="EMBL" id="FUKQ01000024">
    <property type="protein sequence ID" value="SJN28193.1"/>
    <property type="molecule type" value="Genomic_DNA"/>
</dbReference>
<evidence type="ECO:0000313" key="2">
    <source>
        <dbReference type="Proteomes" id="UP000188342"/>
    </source>
</evidence>
<protein>
    <submittedName>
        <fullName evidence="1">Uncharacterized protein</fullName>
    </submittedName>
</protein>
<gene>
    <name evidence="1" type="ORF">FM114_06015</name>
</gene>
<reference evidence="1 2" key="1">
    <citation type="submission" date="2017-02" db="EMBL/GenBank/DDBJ databases">
        <authorList>
            <person name="Peterson S.W."/>
        </authorList>
    </citation>
    <scope>NUCLEOTIDE SEQUENCE [LARGE SCALE GENOMIC DNA]</scope>
    <source>
        <strain evidence="1 2">LSP_Lj1</strain>
    </source>
</reference>
<dbReference type="Proteomes" id="UP000188342">
    <property type="component" value="Unassembled WGS sequence"/>
</dbReference>
<name>A0A1R4J927_9ACTN</name>
<evidence type="ECO:0000313" key="1">
    <source>
        <dbReference type="EMBL" id="SJN28193.1"/>
    </source>
</evidence>
<dbReference type="STRING" id="1255658.FM114_06015"/>
<accession>A0A1R4J927</accession>
<sequence length="122" mass="13052">MLRRIAQLTHPSFAPRSGPCPRGVARCPSIPLAGEVFENYPHSFPQVVGEDPTHGVPRLPQPVDNPVSRAVTILRRLSGEQAGVLERFGTIGVSAGLHRCSSLPLVANLRIGLPSGGTNPYR</sequence>
<dbReference type="AlphaFoldDB" id="A0A1R4J927"/>
<organism evidence="1 2">
    <name type="scientific">Luteococcus japonicus LSP_Lj1</name>
    <dbReference type="NCBI Taxonomy" id="1255658"/>
    <lineage>
        <taxon>Bacteria</taxon>
        <taxon>Bacillati</taxon>
        <taxon>Actinomycetota</taxon>
        <taxon>Actinomycetes</taxon>
        <taxon>Propionibacteriales</taxon>
        <taxon>Propionibacteriaceae</taxon>
        <taxon>Luteococcus</taxon>
    </lineage>
</organism>
<proteinExistence type="predicted"/>
<keyword evidence="2" id="KW-1185">Reference proteome</keyword>